<proteinExistence type="inferred from homology"/>
<dbReference type="Pfam" id="PF07690">
    <property type="entry name" value="MFS_1"/>
    <property type="match status" value="1"/>
</dbReference>
<evidence type="ECO:0000256" key="7">
    <source>
        <dbReference type="SAM" id="Phobius"/>
    </source>
</evidence>
<feature type="transmembrane region" description="Helical" evidence="7">
    <location>
        <begin position="355"/>
        <end position="377"/>
    </location>
</feature>
<feature type="transmembrane region" description="Helical" evidence="7">
    <location>
        <begin position="241"/>
        <end position="258"/>
    </location>
</feature>
<evidence type="ECO:0000256" key="4">
    <source>
        <dbReference type="ARBA" id="ARBA00022692"/>
    </source>
</evidence>
<dbReference type="PANTHER" id="PTHR23514">
    <property type="entry name" value="BYPASS OF STOP CODON PROTEIN 6"/>
    <property type="match status" value="1"/>
</dbReference>
<keyword evidence="10" id="KW-1185">Reference proteome</keyword>
<dbReference type="KEGG" id="rhoz:GXP67_30500"/>
<comment type="subcellular location">
    <subcellularLocation>
        <location evidence="1">Endomembrane system</location>
        <topology evidence="1">Multi-pass membrane protein</topology>
    </subcellularLocation>
</comment>
<reference evidence="9 10" key="1">
    <citation type="submission" date="2020-01" db="EMBL/GenBank/DDBJ databases">
        <authorList>
            <person name="Kim M.K."/>
        </authorList>
    </citation>
    <scope>NUCLEOTIDE SEQUENCE [LARGE SCALE GENOMIC DNA]</scope>
    <source>
        <strain evidence="9 10">172606-1</strain>
    </source>
</reference>
<feature type="transmembrane region" description="Helical" evidence="7">
    <location>
        <begin position="202"/>
        <end position="221"/>
    </location>
</feature>
<organism evidence="9 10">
    <name type="scientific">Rhodocytophaga rosea</name>
    <dbReference type="NCBI Taxonomy" id="2704465"/>
    <lineage>
        <taxon>Bacteria</taxon>
        <taxon>Pseudomonadati</taxon>
        <taxon>Bacteroidota</taxon>
        <taxon>Cytophagia</taxon>
        <taxon>Cytophagales</taxon>
        <taxon>Rhodocytophagaceae</taxon>
        <taxon>Rhodocytophaga</taxon>
    </lineage>
</organism>
<feature type="transmembrane region" description="Helical" evidence="7">
    <location>
        <begin position="7"/>
        <end position="28"/>
    </location>
</feature>
<feature type="transmembrane region" description="Helical" evidence="7">
    <location>
        <begin position="40"/>
        <end position="60"/>
    </location>
</feature>
<dbReference type="GO" id="GO:0016020">
    <property type="term" value="C:membrane"/>
    <property type="evidence" value="ECO:0007669"/>
    <property type="project" value="TreeGrafter"/>
</dbReference>
<evidence type="ECO:0000256" key="1">
    <source>
        <dbReference type="ARBA" id="ARBA00004127"/>
    </source>
</evidence>
<dbReference type="InterPro" id="IPR011701">
    <property type="entry name" value="MFS"/>
</dbReference>
<keyword evidence="3" id="KW-0813">Transport</keyword>
<keyword evidence="4 7" id="KW-0812">Transmembrane</keyword>
<evidence type="ECO:0000313" key="10">
    <source>
        <dbReference type="Proteomes" id="UP000480178"/>
    </source>
</evidence>
<feature type="transmembrane region" description="Helical" evidence="7">
    <location>
        <begin position="328"/>
        <end position="349"/>
    </location>
</feature>
<gene>
    <name evidence="9" type="ORF">GXP67_30500</name>
</gene>
<dbReference type="InterPro" id="IPR051788">
    <property type="entry name" value="MFS_Transporter"/>
</dbReference>
<feature type="transmembrane region" description="Helical" evidence="7">
    <location>
        <begin position="270"/>
        <end position="288"/>
    </location>
</feature>
<dbReference type="GO" id="GO:0012505">
    <property type="term" value="C:endomembrane system"/>
    <property type="evidence" value="ECO:0007669"/>
    <property type="project" value="UniProtKB-SubCell"/>
</dbReference>
<dbReference type="EMBL" id="CP048222">
    <property type="protein sequence ID" value="QHT70673.1"/>
    <property type="molecule type" value="Genomic_DNA"/>
</dbReference>
<sequence>MKNTKTIFFAACLGMLLFGIGLITLGSVATGLQAKFSLDAIASGAMFSILPVGILAGSLLFGPFCDRFGYKYFLLLSCLCMFAGFQGIAYASSLGILKVCIFLFGFGGGSINGATNAVVSDISSANKGANLSLLGVFFAIGALGMPFILGTLGKQYSFEAILATVGYLTLLIGLFFVFTTFPEPKQKEGIPFLKGLQLLKDPLLILIGFFLFCQSSFEGIINNWTTTYLSNELSVFQSKALYALSLYVVGMAVMRILIGSVFRSFSSQTILFLSFALLLAGCVLLQVASSYYIAVSGLILIGAGLAAGFPVMLGFVGERYKTLSGTAFSLVLAMSLIGNMIVNYLMGVIAEAFGIAHLTSVVFTLLALMILLSLRILKKINFQHL</sequence>
<feature type="transmembrane region" description="Helical" evidence="7">
    <location>
        <begin position="72"/>
        <end position="90"/>
    </location>
</feature>
<dbReference type="AlphaFoldDB" id="A0A6C0GSZ9"/>
<evidence type="ECO:0000256" key="3">
    <source>
        <dbReference type="ARBA" id="ARBA00022448"/>
    </source>
</evidence>
<evidence type="ECO:0000259" key="8">
    <source>
        <dbReference type="PROSITE" id="PS50850"/>
    </source>
</evidence>
<evidence type="ECO:0000256" key="2">
    <source>
        <dbReference type="ARBA" id="ARBA00008335"/>
    </source>
</evidence>
<dbReference type="InterPro" id="IPR020846">
    <property type="entry name" value="MFS_dom"/>
</dbReference>
<dbReference type="PROSITE" id="PS50850">
    <property type="entry name" value="MFS"/>
    <property type="match status" value="1"/>
</dbReference>
<feature type="transmembrane region" description="Helical" evidence="7">
    <location>
        <begin position="96"/>
        <end position="119"/>
    </location>
</feature>
<feature type="transmembrane region" description="Helical" evidence="7">
    <location>
        <begin position="161"/>
        <end position="181"/>
    </location>
</feature>
<protein>
    <submittedName>
        <fullName evidence="9">MFS transporter</fullName>
    </submittedName>
</protein>
<dbReference type="SUPFAM" id="SSF103473">
    <property type="entry name" value="MFS general substrate transporter"/>
    <property type="match status" value="1"/>
</dbReference>
<feature type="transmembrane region" description="Helical" evidence="7">
    <location>
        <begin position="131"/>
        <end position="149"/>
    </location>
</feature>
<feature type="domain" description="Major facilitator superfamily (MFS) profile" evidence="8">
    <location>
        <begin position="7"/>
        <end position="381"/>
    </location>
</feature>
<feature type="transmembrane region" description="Helical" evidence="7">
    <location>
        <begin position="294"/>
        <end position="316"/>
    </location>
</feature>
<name>A0A6C0GSZ9_9BACT</name>
<dbReference type="Gene3D" id="1.20.1250.20">
    <property type="entry name" value="MFS general substrate transporter like domains"/>
    <property type="match status" value="2"/>
</dbReference>
<evidence type="ECO:0000256" key="5">
    <source>
        <dbReference type="ARBA" id="ARBA00022989"/>
    </source>
</evidence>
<dbReference type="Proteomes" id="UP000480178">
    <property type="component" value="Chromosome"/>
</dbReference>
<dbReference type="GO" id="GO:0022857">
    <property type="term" value="F:transmembrane transporter activity"/>
    <property type="evidence" value="ECO:0007669"/>
    <property type="project" value="InterPro"/>
</dbReference>
<evidence type="ECO:0000313" key="9">
    <source>
        <dbReference type="EMBL" id="QHT70673.1"/>
    </source>
</evidence>
<comment type="similarity">
    <text evidence="2">Belongs to the major facilitator superfamily.</text>
</comment>
<evidence type="ECO:0000256" key="6">
    <source>
        <dbReference type="ARBA" id="ARBA00023136"/>
    </source>
</evidence>
<dbReference type="RefSeq" id="WP_162446648.1">
    <property type="nucleotide sequence ID" value="NZ_CP048222.1"/>
</dbReference>
<keyword evidence="6 7" id="KW-0472">Membrane</keyword>
<dbReference type="PANTHER" id="PTHR23514:SF3">
    <property type="entry name" value="BYPASS OF STOP CODON PROTEIN 6"/>
    <property type="match status" value="1"/>
</dbReference>
<accession>A0A6C0GSZ9</accession>
<dbReference type="InterPro" id="IPR036259">
    <property type="entry name" value="MFS_trans_sf"/>
</dbReference>
<keyword evidence="5 7" id="KW-1133">Transmembrane helix</keyword>